<feature type="compositionally biased region" description="Basic and acidic residues" evidence="1">
    <location>
        <begin position="551"/>
        <end position="565"/>
    </location>
</feature>
<evidence type="ECO:0000313" key="3">
    <source>
        <dbReference type="Proteomes" id="UP001324427"/>
    </source>
</evidence>
<feature type="region of interest" description="Disordered" evidence="1">
    <location>
        <begin position="432"/>
        <end position="526"/>
    </location>
</feature>
<comment type="caution">
    <text evidence="2">The sequence shown here is derived from an EMBL/GenBank/DDBJ whole genome shotgun (WGS) entry which is preliminary data.</text>
</comment>
<feature type="compositionally biased region" description="Polar residues" evidence="1">
    <location>
        <begin position="644"/>
        <end position="653"/>
    </location>
</feature>
<dbReference type="AlphaFoldDB" id="A0AAV9J9Z4"/>
<organism evidence="2 3">
    <name type="scientific">Oleoguttula mirabilis</name>
    <dbReference type="NCBI Taxonomy" id="1507867"/>
    <lineage>
        <taxon>Eukaryota</taxon>
        <taxon>Fungi</taxon>
        <taxon>Dikarya</taxon>
        <taxon>Ascomycota</taxon>
        <taxon>Pezizomycotina</taxon>
        <taxon>Dothideomycetes</taxon>
        <taxon>Dothideomycetidae</taxon>
        <taxon>Mycosphaerellales</taxon>
        <taxon>Teratosphaeriaceae</taxon>
        <taxon>Oleoguttula</taxon>
    </lineage>
</organism>
<feature type="region of interest" description="Disordered" evidence="1">
    <location>
        <begin position="852"/>
        <end position="893"/>
    </location>
</feature>
<evidence type="ECO:0000313" key="2">
    <source>
        <dbReference type="EMBL" id="KAK4541766.1"/>
    </source>
</evidence>
<dbReference type="EMBL" id="JAVFHQ010000049">
    <property type="protein sequence ID" value="KAK4541766.1"/>
    <property type="molecule type" value="Genomic_DNA"/>
</dbReference>
<accession>A0AAV9J9Z4</accession>
<name>A0AAV9J9Z4_9PEZI</name>
<protein>
    <submittedName>
        <fullName evidence="2">Uncharacterized protein</fullName>
    </submittedName>
</protein>
<dbReference type="Proteomes" id="UP001324427">
    <property type="component" value="Unassembled WGS sequence"/>
</dbReference>
<feature type="compositionally biased region" description="Pro residues" evidence="1">
    <location>
        <begin position="878"/>
        <end position="887"/>
    </location>
</feature>
<gene>
    <name evidence="2" type="ORF">LTR36_007475</name>
</gene>
<feature type="region of interest" description="Disordered" evidence="1">
    <location>
        <begin position="36"/>
        <end position="91"/>
    </location>
</feature>
<keyword evidence="3" id="KW-1185">Reference proteome</keyword>
<proteinExistence type="predicted"/>
<evidence type="ECO:0000256" key="1">
    <source>
        <dbReference type="SAM" id="MobiDB-lite"/>
    </source>
</evidence>
<feature type="compositionally biased region" description="Polar residues" evidence="1">
    <location>
        <begin position="724"/>
        <end position="741"/>
    </location>
</feature>
<feature type="region of interest" description="Disordered" evidence="1">
    <location>
        <begin position="541"/>
        <end position="828"/>
    </location>
</feature>
<feature type="compositionally biased region" description="Basic and acidic residues" evidence="1">
    <location>
        <begin position="443"/>
        <end position="524"/>
    </location>
</feature>
<reference evidence="2 3" key="1">
    <citation type="submission" date="2021-11" db="EMBL/GenBank/DDBJ databases">
        <title>Black yeast isolated from Biological Soil Crust.</title>
        <authorList>
            <person name="Kurbessoian T."/>
        </authorList>
    </citation>
    <scope>NUCLEOTIDE SEQUENCE [LARGE SCALE GENOMIC DNA]</scope>
    <source>
        <strain evidence="2 3">CCFEE 5522</strain>
    </source>
</reference>
<sequence length="893" mass="95374">MASSIFAVTLGVVIAVIVFKASWILAPYFDACSQPSPHATKTEDKLPNDTVASKDAADAGTSRSSQSTPPHLVILPPPTVPPSSARSSGDLIVPQPSPTIPIPEKQYVVQCCPTVMLSLGALDHLARMSGRLQGTAIMLSADDLEARKLKRQRARDLTLITQQSLRLTASENVRARLSQSLADERQRAGKAESVLDGPVDAVEGLASQQQRAADAEIGLLNTRKAGEVIENGLSQRLLKCKKNLGQQPSYWSQALRSINRKKARKVALLKEERTTHKERVQLLGSRERPANEKQTELQQQLRQTIEQQGHELCGLHEDMKKQKASPDDQLKASVQDGDKRTAELHAGYSTELAKHGAEQLAKLNTAYVEEIGEHKAILERRYQTGCVEKDAACHEQMQTAATANEAALSKQVDESNKVAQKLLQQKDKAVRNAQDAFDEERQEFERKLQSAQTDKETAKRLAEQKDEDAKKAQKTLNEERNELERKLQSAQTDRETAQRFAEQKDEDTKKAQETLNEEKSELEQKLQSALDELAGIKALSGKTISAPSQSDQDHAMDDIDTRRLPDGTFPSGEHSTPLDAGRPDTTMNDTEGEQKNGNGENDLSQSRPAGTRGSGSAPSSGDHDSPMDDIDAPGDPVDGESGQLRGSTTNGEPSPSGFPWESSRTDSPAGAHPCAPLAPHPSSSVLPGLRLCSLGNQLALPKFGTPGPPKGLTSNPAAPPTHGGITTSAKTRSGPSDATPSGSPVLPGLGVFGLGNQLAFPKFGTPGPPTGLTSNPAAPPTLGGTPISARTGSGPNDDMPGGSTLPRPTGPFTPAGGTSFDPSGNERCNAHGNPVNACIQCKADKLDKSNTPAVLTGQRRRPAASIFLPRGFGKKPPRPQSPLPPPKNDGTLG</sequence>
<feature type="compositionally biased region" description="Polar residues" evidence="1">
    <location>
        <begin position="585"/>
        <end position="619"/>
    </location>
</feature>